<feature type="domain" description="NlpC/P60" evidence="8">
    <location>
        <begin position="84"/>
        <end position="231"/>
    </location>
</feature>
<dbReference type="Pfam" id="PF00877">
    <property type="entry name" value="NLPC_P60"/>
    <property type="match status" value="1"/>
</dbReference>
<dbReference type="InterPro" id="IPR000064">
    <property type="entry name" value="NLP_P60_dom"/>
</dbReference>
<evidence type="ECO:0000256" key="3">
    <source>
        <dbReference type="ARBA" id="ARBA00022723"/>
    </source>
</evidence>
<keyword evidence="7" id="KW-0482">Metalloprotease</keyword>
<dbReference type="SUPFAM" id="SSF102712">
    <property type="entry name" value="JAB1/MPN domain"/>
    <property type="match status" value="1"/>
</dbReference>
<dbReference type="PANTHER" id="PTHR34858:SF1">
    <property type="entry name" value="CYSO-CYSTEINE PEPTIDASE"/>
    <property type="match status" value="1"/>
</dbReference>
<dbReference type="GO" id="GO:0008234">
    <property type="term" value="F:cysteine-type peptidase activity"/>
    <property type="evidence" value="ECO:0007669"/>
    <property type="project" value="UniProtKB-KW"/>
</dbReference>
<proteinExistence type="inferred from homology"/>
<dbReference type="Proteomes" id="UP000225379">
    <property type="component" value="Unassembled WGS sequence"/>
</dbReference>
<keyword evidence="10" id="KW-1185">Reference proteome</keyword>
<evidence type="ECO:0000259" key="8">
    <source>
        <dbReference type="PROSITE" id="PS51935"/>
    </source>
</evidence>
<gene>
    <name evidence="9" type="ORF">CRT60_01815</name>
</gene>
<dbReference type="GO" id="GO:0008235">
    <property type="term" value="F:metalloexopeptidase activity"/>
    <property type="evidence" value="ECO:0007669"/>
    <property type="project" value="TreeGrafter"/>
</dbReference>
<dbReference type="InterPro" id="IPR038765">
    <property type="entry name" value="Papain-like_cys_pep_sf"/>
</dbReference>
<sequence length="235" mass="25921">MFTADAILAMKRHALADYPRESCGLVVAGTYRPLSNRAADPASHFRIDDADYLAHAGAIDAIVHSHPDGPLHPSAADMRGQIDSAVPWAILATDGERCSDPILWGDGVPVPDLIGREFRHGVTDCYALVRDWFQLERGIRLPDFPRDDEWWHAGKNLYLDHFADAGFSVVRSGEAAAGDVALMTVLSPVPNHAGVVLDGGLLLHHLPRRLSRREPFGPWHRQIVHILRHKDLAHG</sequence>
<dbReference type="InterPro" id="IPR051929">
    <property type="entry name" value="VirAsm_ModProt"/>
</dbReference>
<dbReference type="AlphaFoldDB" id="A0A2B8BNQ4"/>
<dbReference type="PANTHER" id="PTHR34858">
    <property type="entry name" value="CYSO-CYSTEINE PEPTIDASE"/>
    <property type="match status" value="1"/>
</dbReference>
<keyword evidence="3" id="KW-0479">Metal-binding</keyword>
<keyword evidence="6" id="KW-0862">Zinc</keyword>
<dbReference type="Gene3D" id="3.90.1720.10">
    <property type="entry name" value="endopeptidase domain like (from Nostoc punctiforme)"/>
    <property type="match status" value="1"/>
</dbReference>
<evidence type="ECO:0000256" key="2">
    <source>
        <dbReference type="ARBA" id="ARBA00022670"/>
    </source>
</evidence>
<evidence type="ECO:0000313" key="10">
    <source>
        <dbReference type="Proteomes" id="UP000225379"/>
    </source>
</evidence>
<keyword evidence="5" id="KW-0788">Thiol protease</keyword>
<dbReference type="Gene3D" id="3.40.140.10">
    <property type="entry name" value="Cytidine Deaminase, domain 2"/>
    <property type="match status" value="1"/>
</dbReference>
<evidence type="ECO:0000256" key="1">
    <source>
        <dbReference type="ARBA" id="ARBA00007074"/>
    </source>
</evidence>
<dbReference type="InterPro" id="IPR028090">
    <property type="entry name" value="JAB_dom_prok"/>
</dbReference>
<dbReference type="SUPFAM" id="SSF54001">
    <property type="entry name" value="Cysteine proteinases"/>
    <property type="match status" value="1"/>
</dbReference>
<dbReference type="GO" id="GO:0008270">
    <property type="term" value="F:zinc ion binding"/>
    <property type="evidence" value="ECO:0007669"/>
    <property type="project" value="TreeGrafter"/>
</dbReference>
<evidence type="ECO:0000256" key="7">
    <source>
        <dbReference type="ARBA" id="ARBA00023049"/>
    </source>
</evidence>
<organism evidence="9 10">
    <name type="scientific">Azospirillum palustre</name>
    <dbReference type="NCBI Taxonomy" id="2044885"/>
    <lineage>
        <taxon>Bacteria</taxon>
        <taxon>Pseudomonadati</taxon>
        <taxon>Pseudomonadota</taxon>
        <taxon>Alphaproteobacteria</taxon>
        <taxon>Rhodospirillales</taxon>
        <taxon>Azospirillaceae</taxon>
        <taxon>Azospirillum</taxon>
    </lineage>
</organism>
<comment type="caution">
    <text evidence="9">The sequence shown here is derived from an EMBL/GenBank/DDBJ whole genome shotgun (WGS) entry which is preliminary data.</text>
</comment>
<dbReference type="OrthoDB" id="1494599at2"/>
<dbReference type="EMBL" id="PDKW01000036">
    <property type="protein sequence ID" value="PGH59380.1"/>
    <property type="molecule type" value="Genomic_DNA"/>
</dbReference>
<evidence type="ECO:0000313" key="9">
    <source>
        <dbReference type="EMBL" id="PGH59380.1"/>
    </source>
</evidence>
<protein>
    <recommendedName>
        <fullName evidence="8">NlpC/P60 domain-containing protein</fullName>
    </recommendedName>
</protein>
<evidence type="ECO:0000256" key="4">
    <source>
        <dbReference type="ARBA" id="ARBA00022801"/>
    </source>
</evidence>
<name>A0A2B8BNQ4_9PROT</name>
<accession>A0A2B8BNQ4</accession>
<dbReference type="GO" id="GO:0006508">
    <property type="term" value="P:proteolysis"/>
    <property type="evidence" value="ECO:0007669"/>
    <property type="project" value="UniProtKB-KW"/>
</dbReference>
<evidence type="ECO:0000256" key="6">
    <source>
        <dbReference type="ARBA" id="ARBA00022833"/>
    </source>
</evidence>
<dbReference type="CDD" id="cd08073">
    <property type="entry name" value="MPN_NLPC_P60"/>
    <property type="match status" value="1"/>
</dbReference>
<dbReference type="RefSeq" id="WP_098734729.1">
    <property type="nucleotide sequence ID" value="NZ_PDKW01000036.1"/>
</dbReference>
<keyword evidence="2" id="KW-0645">Protease</keyword>
<dbReference type="Pfam" id="PF14464">
    <property type="entry name" value="Prok-JAB"/>
    <property type="match status" value="1"/>
</dbReference>
<comment type="similarity">
    <text evidence="1">Belongs to the peptidase C40 family.</text>
</comment>
<evidence type="ECO:0000256" key="5">
    <source>
        <dbReference type="ARBA" id="ARBA00022807"/>
    </source>
</evidence>
<keyword evidence="4" id="KW-0378">Hydrolase</keyword>
<dbReference type="PROSITE" id="PS51935">
    <property type="entry name" value="NLPC_P60"/>
    <property type="match status" value="1"/>
</dbReference>
<reference evidence="10" key="1">
    <citation type="submission" date="2017-10" db="EMBL/GenBank/DDBJ databases">
        <authorList>
            <person name="Kravchenko I.K."/>
            <person name="Grouzdev D.S."/>
        </authorList>
    </citation>
    <scope>NUCLEOTIDE SEQUENCE [LARGE SCALE GENOMIC DNA]</scope>
    <source>
        <strain evidence="10">B2</strain>
    </source>
</reference>